<evidence type="ECO:0000313" key="6">
    <source>
        <dbReference type="EMBL" id="KAF2705270.1"/>
    </source>
</evidence>
<dbReference type="CDD" id="cd12148">
    <property type="entry name" value="fungal_TF_MHR"/>
    <property type="match status" value="1"/>
</dbReference>
<dbReference type="InterPro" id="IPR036864">
    <property type="entry name" value="Zn2-C6_fun-type_DNA-bd_sf"/>
</dbReference>
<dbReference type="SMART" id="SM00066">
    <property type="entry name" value="GAL4"/>
    <property type="match status" value="1"/>
</dbReference>
<keyword evidence="3" id="KW-0804">Transcription</keyword>
<evidence type="ECO:0000256" key="2">
    <source>
        <dbReference type="ARBA" id="ARBA00023015"/>
    </source>
</evidence>
<dbReference type="GO" id="GO:0003677">
    <property type="term" value="F:DNA binding"/>
    <property type="evidence" value="ECO:0007669"/>
    <property type="project" value="InterPro"/>
</dbReference>
<dbReference type="SMART" id="SM00906">
    <property type="entry name" value="Fungal_trans"/>
    <property type="match status" value="1"/>
</dbReference>
<keyword evidence="4" id="KW-0539">Nucleus</keyword>
<accession>A0A6G1JXQ8</accession>
<dbReference type="GO" id="GO:0008270">
    <property type="term" value="F:zinc ion binding"/>
    <property type="evidence" value="ECO:0007669"/>
    <property type="project" value="InterPro"/>
</dbReference>
<proteinExistence type="predicted"/>
<name>A0A6G1JXQ8_9PLEO</name>
<evidence type="ECO:0000313" key="7">
    <source>
        <dbReference type="Proteomes" id="UP000799428"/>
    </source>
</evidence>
<dbReference type="GO" id="GO:0006351">
    <property type="term" value="P:DNA-templated transcription"/>
    <property type="evidence" value="ECO:0007669"/>
    <property type="project" value="InterPro"/>
</dbReference>
<gene>
    <name evidence="6" type="ORF">K504DRAFT_388185</name>
</gene>
<evidence type="ECO:0000256" key="3">
    <source>
        <dbReference type="ARBA" id="ARBA00023163"/>
    </source>
</evidence>
<dbReference type="InterPro" id="IPR001138">
    <property type="entry name" value="Zn2Cys6_DnaBD"/>
</dbReference>
<dbReference type="Proteomes" id="UP000799428">
    <property type="component" value="Unassembled WGS sequence"/>
</dbReference>
<protein>
    <recommendedName>
        <fullName evidence="5">Zn(2)-C6 fungal-type domain-containing protein</fullName>
    </recommendedName>
</protein>
<keyword evidence="7" id="KW-1185">Reference proteome</keyword>
<dbReference type="PANTHER" id="PTHR47424">
    <property type="entry name" value="REGULATORY PROTEIN GAL4"/>
    <property type="match status" value="1"/>
</dbReference>
<keyword evidence="2" id="KW-0805">Transcription regulation</keyword>
<dbReference type="InterPro" id="IPR051127">
    <property type="entry name" value="Fungal_SecMet_Regulators"/>
</dbReference>
<dbReference type="Gene3D" id="4.10.240.10">
    <property type="entry name" value="Zn(2)-C6 fungal-type DNA-binding domain"/>
    <property type="match status" value="1"/>
</dbReference>
<dbReference type="PANTHER" id="PTHR47424:SF6">
    <property type="entry name" value="PROLINE UTILIZATION TRANS-ACTIVATOR"/>
    <property type="match status" value="1"/>
</dbReference>
<reference evidence="6" key="1">
    <citation type="journal article" date="2020" name="Stud. Mycol.">
        <title>101 Dothideomycetes genomes: a test case for predicting lifestyles and emergence of pathogens.</title>
        <authorList>
            <person name="Haridas S."/>
            <person name="Albert R."/>
            <person name="Binder M."/>
            <person name="Bloem J."/>
            <person name="Labutti K."/>
            <person name="Salamov A."/>
            <person name="Andreopoulos B."/>
            <person name="Baker S."/>
            <person name="Barry K."/>
            <person name="Bills G."/>
            <person name="Bluhm B."/>
            <person name="Cannon C."/>
            <person name="Castanera R."/>
            <person name="Culley D."/>
            <person name="Daum C."/>
            <person name="Ezra D."/>
            <person name="Gonzalez J."/>
            <person name="Henrissat B."/>
            <person name="Kuo A."/>
            <person name="Liang C."/>
            <person name="Lipzen A."/>
            <person name="Lutzoni F."/>
            <person name="Magnuson J."/>
            <person name="Mondo S."/>
            <person name="Nolan M."/>
            <person name="Ohm R."/>
            <person name="Pangilinan J."/>
            <person name="Park H.-J."/>
            <person name="Ramirez L."/>
            <person name="Alfaro M."/>
            <person name="Sun H."/>
            <person name="Tritt A."/>
            <person name="Yoshinaga Y."/>
            <person name="Zwiers L.-H."/>
            <person name="Turgeon B."/>
            <person name="Goodwin S."/>
            <person name="Spatafora J."/>
            <person name="Crous P."/>
            <person name="Grigoriev I."/>
        </authorList>
    </citation>
    <scope>NUCLEOTIDE SEQUENCE</scope>
    <source>
        <strain evidence="6">CBS 279.74</strain>
    </source>
</reference>
<dbReference type="Pfam" id="PF00172">
    <property type="entry name" value="Zn_clus"/>
    <property type="match status" value="1"/>
</dbReference>
<dbReference type="AlphaFoldDB" id="A0A6G1JXQ8"/>
<feature type="domain" description="Zn(2)-C6 fungal-type" evidence="5">
    <location>
        <begin position="27"/>
        <end position="56"/>
    </location>
</feature>
<evidence type="ECO:0000256" key="4">
    <source>
        <dbReference type="ARBA" id="ARBA00023242"/>
    </source>
</evidence>
<dbReference type="GO" id="GO:0000981">
    <property type="term" value="F:DNA-binding transcription factor activity, RNA polymerase II-specific"/>
    <property type="evidence" value="ECO:0007669"/>
    <property type="project" value="InterPro"/>
</dbReference>
<dbReference type="EMBL" id="MU005779">
    <property type="protein sequence ID" value="KAF2705270.1"/>
    <property type="molecule type" value="Genomic_DNA"/>
</dbReference>
<dbReference type="CDD" id="cd00067">
    <property type="entry name" value="GAL4"/>
    <property type="match status" value="1"/>
</dbReference>
<evidence type="ECO:0000259" key="5">
    <source>
        <dbReference type="PROSITE" id="PS50048"/>
    </source>
</evidence>
<dbReference type="PROSITE" id="PS50048">
    <property type="entry name" value="ZN2_CY6_FUNGAL_2"/>
    <property type="match status" value="1"/>
</dbReference>
<organism evidence="6 7">
    <name type="scientific">Pleomassaria siparia CBS 279.74</name>
    <dbReference type="NCBI Taxonomy" id="1314801"/>
    <lineage>
        <taxon>Eukaryota</taxon>
        <taxon>Fungi</taxon>
        <taxon>Dikarya</taxon>
        <taxon>Ascomycota</taxon>
        <taxon>Pezizomycotina</taxon>
        <taxon>Dothideomycetes</taxon>
        <taxon>Pleosporomycetidae</taxon>
        <taxon>Pleosporales</taxon>
        <taxon>Pleomassariaceae</taxon>
        <taxon>Pleomassaria</taxon>
    </lineage>
</organism>
<keyword evidence="1" id="KW-0479">Metal-binding</keyword>
<sequence>MNRETKTRQRRRLRVVPDEARVRAARACANCRRLKEKCDGSWPCARCLRTAKNCKYTSTEPHSSSSKTVDEEAERVRYLEQLAIHFLGPTSLDVGNLRRIVDRIGSRQENDDNDAQAGLEHELNDLTLEEEDCAVKAISQGTFHYSGEFSHWVFSQQVRRRVNEHLNGSEDKNQSLAIQSNGRVLEYWRATHLQSTGSHVLNTLDCLPPRRVADAYFQKYFRFAQTNTFFVEPGWLQSKFDVLYQRPAHLSSADSSWVCTVLMVLAIGFQFAHMAEGPLTEPSSPLLKDDDPLQTRDASRIFYRMATMLIPDIITIASMESVQACLLLAHYALPLDTHGLAYTYLGLAMKLGIQNGMHRKYTGSGLDEWTVEMRNRLWWTAYTLERRISVLHGRPTSTIPSEMDADLPNDILTVREHEFSSSFRNISTMIDLTTRLSDISHAITKLRKCPKSLRPIYFKTILDRYKKLQIWWRTNLEANINPISTFSEFRAHTHLKLWFHIIEIFIGRPFMFHNTKQLQHQTQATSDQNISTSSVSGRVFLVERAVAAAHQVIKLLNTLSENIGLARASYIEFSACRAALLILLAQSLNERSEQLSATIALGMRLLRFMASGNILSARSETSVIEALEEAVRRLHMRENSRSGHASGSTQENTDQYQNGFVHYNEWVSLWSGLDAGIPQYFPGNGSPISPQPYNLLDYSTLQQPELAGWYAEDYNFIGDTRLEPTISTDFV</sequence>
<dbReference type="OrthoDB" id="3266505at2759"/>
<dbReference type="PROSITE" id="PS00463">
    <property type="entry name" value="ZN2_CY6_FUNGAL_1"/>
    <property type="match status" value="1"/>
</dbReference>
<dbReference type="Pfam" id="PF04082">
    <property type="entry name" value="Fungal_trans"/>
    <property type="match status" value="1"/>
</dbReference>
<evidence type="ECO:0000256" key="1">
    <source>
        <dbReference type="ARBA" id="ARBA00022723"/>
    </source>
</evidence>
<dbReference type="InterPro" id="IPR007219">
    <property type="entry name" value="XnlR_reg_dom"/>
</dbReference>
<dbReference type="SUPFAM" id="SSF57701">
    <property type="entry name" value="Zn2/Cys6 DNA-binding domain"/>
    <property type="match status" value="1"/>
</dbReference>